<dbReference type="GO" id="GO:0003735">
    <property type="term" value="F:structural constituent of ribosome"/>
    <property type="evidence" value="ECO:0007669"/>
    <property type="project" value="InterPro"/>
</dbReference>
<evidence type="ECO:0000256" key="7">
    <source>
        <dbReference type="HAMAP-Rule" id="MF_00503"/>
    </source>
</evidence>
<dbReference type="STRING" id="1286528.NHE_0064"/>
<reference evidence="9 10" key="1">
    <citation type="submission" date="2014-03" db="EMBL/GenBank/DDBJ databases">
        <title>Sequencing and Comparison of Genomes and Transcriptome Profiles of Human Ehrlichiosis Agents.</title>
        <authorList>
            <person name="Lin M."/>
            <person name="Daugherty S.C."/>
            <person name="Nagaraj S."/>
            <person name="Cheng Z."/>
            <person name="Xiong Q."/>
            <person name="Lin F.-Y."/>
            <person name="Sengamalay N."/>
            <person name="Ott S."/>
            <person name="Godinez A."/>
            <person name="Tallon L.J."/>
            <person name="Sadzewicz L."/>
            <person name="Fraser C.M."/>
            <person name="Dunning Hotopp J.C."/>
            <person name="Rikihisa Y."/>
        </authorList>
    </citation>
    <scope>NUCLEOTIDE SEQUENCE [LARGE SCALE GENOMIC DNA]</scope>
    <source>
        <strain evidence="9 10">Oregon</strain>
    </source>
</reference>
<dbReference type="HAMAP" id="MF_00503">
    <property type="entry name" value="Ribosomal_bL9"/>
    <property type="match status" value="1"/>
</dbReference>
<name>X5H301_9RICK</name>
<dbReference type="PROSITE" id="PS00651">
    <property type="entry name" value="RIBOSOMAL_L9"/>
    <property type="match status" value="1"/>
</dbReference>
<evidence type="ECO:0000256" key="4">
    <source>
        <dbReference type="ARBA" id="ARBA00022980"/>
    </source>
</evidence>
<comment type="similarity">
    <text evidence="1 7">Belongs to the bacterial ribosomal protein bL9 family.</text>
</comment>
<dbReference type="PANTHER" id="PTHR21368">
    <property type="entry name" value="50S RIBOSOMAL PROTEIN L9"/>
    <property type="match status" value="1"/>
</dbReference>
<proteinExistence type="inferred from homology"/>
<keyword evidence="2 7" id="KW-0699">rRNA-binding</keyword>
<dbReference type="Pfam" id="PF01281">
    <property type="entry name" value="Ribosomal_L9_N"/>
    <property type="match status" value="1"/>
</dbReference>
<gene>
    <name evidence="7 9" type="primary">rplI</name>
    <name evidence="9" type="ORF">NHE_0064</name>
</gene>
<evidence type="ECO:0000256" key="5">
    <source>
        <dbReference type="ARBA" id="ARBA00023274"/>
    </source>
</evidence>
<dbReference type="Gene3D" id="3.10.430.100">
    <property type="entry name" value="Ribosomal protein L9, C-terminal domain"/>
    <property type="match status" value="1"/>
</dbReference>
<sequence length="161" mass="17424">MLVILKETTRKLGSVGDVLTVKKGFARNYLIPLGKAVRATKANLAILEQEKEKLAMQQAAELEAASKLAESFSAIDVLPIYAQAERGFLFGAVNAKHIVAALSKKGIEVSQKNIVLGSPIKELGAHEVKIFLHPEVECLLRVHVLDASKERPSDAGDTLEV</sequence>
<keyword evidence="10" id="KW-1185">Reference proteome</keyword>
<feature type="domain" description="Ribosomal protein L9" evidence="8">
    <location>
        <begin position="13"/>
        <end position="40"/>
    </location>
</feature>
<evidence type="ECO:0000313" key="9">
    <source>
        <dbReference type="EMBL" id="AHX11038.1"/>
    </source>
</evidence>
<keyword evidence="5 7" id="KW-0687">Ribonucleoprotein</keyword>
<dbReference type="AlphaFoldDB" id="X5H301"/>
<dbReference type="GO" id="GO:0019843">
    <property type="term" value="F:rRNA binding"/>
    <property type="evidence" value="ECO:0007669"/>
    <property type="project" value="UniProtKB-UniRule"/>
</dbReference>
<dbReference type="Pfam" id="PF03948">
    <property type="entry name" value="Ribosomal_L9_C"/>
    <property type="match status" value="1"/>
</dbReference>
<evidence type="ECO:0000256" key="6">
    <source>
        <dbReference type="ARBA" id="ARBA00035292"/>
    </source>
</evidence>
<organism evidence="9 10">
    <name type="scientific">Neorickettsia helminthoeca str. Oregon</name>
    <dbReference type="NCBI Taxonomy" id="1286528"/>
    <lineage>
        <taxon>Bacteria</taxon>
        <taxon>Pseudomonadati</taxon>
        <taxon>Pseudomonadota</taxon>
        <taxon>Alphaproteobacteria</taxon>
        <taxon>Rickettsiales</taxon>
        <taxon>Anaplasmataceae</taxon>
        <taxon>Neorickettsia</taxon>
    </lineage>
</organism>
<dbReference type="NCBIfam" id="TIGR00158">
    <property type="entry name" value="L9"/>
    <property type="match status" value="1"/>
</dbReference>
<dbReference type="InterPro" id="IPR009027">
    <property type="entry name" value="Ribosomal_bL9/RNase_H1_N"/>
</dbReference>
<dbReference type="OrthoDB" id="9788336at2"/>
<evidence type="ECO:0000313" key="10">
    <source>
        <dbReference type="Proteomes" id="UP000023755"/>
    </source>
</evidence>
<keyword evidence="4 7" id="KW-0689">Ribosomal protein</keyword>
<dbReference type="InterPro" id="IPR000244">
    <property type="entry name" value="Ribosomal_bL9"/>
</dbReference>
<comment type="function">
    <text evidence="7">Binds to the 23S rRNA.</text>
</comment>
<dbReference type="RefSeq" id="WP_038558731.1">
    <property type="nucleotide sequence ID" value="NZ_CP007481.1"/>
</dbReference>
<dbReference type="Proteomes" id="UP000023755">
    <property type="component" value="Chromosome"/>
</dbReference>
<dbReference type="GO" id="GO:1990904">
    <property type="term" value="C:ribonucleoprotein complex"/>
    <property type="evidence" value="ECO:0007669"/>
    <property type="project" value="UniProtKB-KW"/>
</dbReference>
<dbReference type="GO" id="GO:0005840">
    <property type="term" value="C:ribosome"/>
    <property type="evidence" value="ECO:0007669"/>
    <property type="project" value="UniProtKB-KW"/>
</dbReference>
<dbReference type="GO" id="GO:0006412">
    <property type="term" value="P:translation"/>
    <property type="evidence" value="ECO:0007669"/>
    <property type="project" value="UniProtKB-UniRule"/>
</dbReference>
<dbReference type="Gene3D" id="3.40.5.10">
    <property type="entry name" value="Ribosomal protein L9, N-terminal domain"/>
    <property type="match status" value="1"/>
</dbReference>
<dbReference type="SUPFAM" id="SSF55653">
    <property type="entry name" value="Ribosomal protein L9 C-domain"/>
    <property type="match status" value="1"/>
</dbReference>
<dbReference type="SUPFAM" id="SSF55658">
    <property type="entry name" value="L9 N-domain-like"/>
    <property type="match status" value="1"/>
</dbReference>
<protein>
    <recommendedName>
        <fullName evidence="6 7">Large ribosomal subunit protein bL9</fullName>
    </recommendedName>
</protein>
<accession>X5H301</accession>
<dbReference type="EMBL" id="CP007481">
    <property type="protein sequence ID" value="AHX11038.1"/>
    <property type="molecule type" value="Genomic_DNA"/>
</dbReference>
<dbReference type="HOGENOM" id="CLU_078938_3_0_5"/>
<keyword evidence="3 7" id="KW-0694">RNA-binding</keyword>
<dbReference type="InterPro" id="IPR020070">
    <property type="entry name" value="Ribosomal_bL9_N"/>
</dbReference>
<dbReference type="KEGG" id="nhm:NHE_0064"/>
<evidence type="ECO:0000256" key="3">
    <source>
        <dbReference type="ARBA" id="ARBA00022884"/>
    </source>
</evidence>
<evidence type="ECO:0000256" key="1">
    <source>
        <dbReference type="ARBA" id="ARBA00010605"/>
    </source>
</evidence>
<dbReference type="InterPro" id="IPR036791">
    <property type="entry name" value="Ribosomal_bL9_C_sf"/>
</dbReference>
<evidence type="ECO:0000259" key="8">
    <source>
        <dbReference type="PROSITE" id="PS00651"/>
    </source>
</evidence>
<dbReference type="InterPro" id="IPR020069">
    <property type="entry name" value="Ribosomal_bL9_C"/>
</dbReference>
<evidence type="ECO:0000256" key="2">
    <source>
        <dbReference type="ARBA" id="ARBA00022730"/>
    </source>
</evidence>
<dbReference type="InterPro" id="IPR020594">
    <property type="entry name" value="Ribosomal_bL9_bac/chp"/>
</dbReference>
<dbReference type="InterPro" id="IPR036935">
    <property type="entry name" value="Ribosomal_bL9_N_sf"/>
</dbReference>